<keyword evidence="1" id="KW-0732">Signal</keyword>
<dbReference type="CDD" id="cd06661">
    <property type="entry name" value="GGCT_like"/>
    <property type="match status" value="1"/>
</dbReference>
<dbReference type="OrthoDB" id="17571at2"/>
<name>Q254U0_CHLFF</name>
<protein>
    <recommendedName>
        <fullName evidence="4">Lipoprotein</fullName>
    </recommendedName>
</protein>
<evidence type="ECO:0008006" key="4">
    <source>
        <dbReference type="Google" id="ProtNLM"/>
    </source>
</evidence>
<dbReference type="InterPro" id="IPR013024">
    <property type="entry name" value="GGCT-like"/>
</dbReference>
<evidence type="ECO:0000313" key="2">
    <source>
        <dbReference type="EMBL" id="BAE81198.1"/>
    </source>
</evidence>
<feature type="signal peptide" evidence="1">
    <location>
        <begin position="1"/>
        <end position="19"/>
    </location>
</feature>
<accession>Q254U0</accession>
<reference evidence="2 3" key="1">
    <citation type="journal article" date="2006" name="DNA Res.">
        <title>Genome sequence of the cat pathogen, Chlamydophila felis.</title>
        <authorList>
            <person name="Azuma Y."/>
            <person name="Hirakawa H."/>
            <person name="Yamashita A."/>
            <person name="Cai Y."/>
            <person name="Rahman M.A."/>
            <person name="Suzuki H."/>
            <person name="Mitaku S."/>
            <person name="Toh H."/>
            <person name="Goto S."/>
            <person name="Murakami T."/>
            <person name="Sugi K."/>
            <person name="Hayashi H."/>
            <person name="Fukushi H."/>
            <person name="Hattori M."/>
            <person name="Kuhara S."/>
            <person name="Shirai M."/>
        </authorList>
    </citation>
    <scope>NUCLEOTIDE SEQUENCE [LARGE SCALE GENOMIC DNA]</scope>
    <source>
        <strain evidence="2 3">Fe/C-56</strain>
    </source>
</reference>
<dbReference type="AlphaFoldDB" id="Q254U0"/>
<dbReference type="Proteomes" id="UP000001260">
    <property type="component" value="Chromosome"/>
</dbReference>
<sequence>MHKLTSLFLCLLLVLSGCAETVSSQGDAIDQAFCIKLPISEFSSYSAAYTPAQCLSKENKNPKVIEKVDQESLKIWKEIHEKMHLTTPYVPIVVYGSLMNPISAKNTLQEYHSHAVWIHDYVRVFNLDTRLFGGSSRVTDVDGEDNRGALNLNFSQGESCNGIVLAISEDDFVSCRRREGVYNCVPVVISDYVSSGQCHRSVAYAWVAGDQVCSNYVLPLKSYYSMIWEGITADSVRESFGDNFSQEYLNTTFLADGRSIKTIHDEYKDAPIHY</sequence>
<feature type="chain" id="PRO_5004202732" description="Lipoprotein" evidence="1">
    <location>
        <begin position="20"/>
        <end position="274"/>
    </location>
</feature>
<keyword evidence="3" id="KW-1185">Reference proteome</keyword>
<dbReference type="KEGG" id="cfe:BAE81198.1"/>
<evidence type="ECO:0000313" key="3">
    <source>
        <dbReference type="Proteomes" id="UP000001260"/>
    </source>
</evidence>
<dbReference type="eggNOG" id="ENOG5033MPE">
    <property type="taxonomic scope" value="Bacteria"/>
</dbReference>
<dbReference type="EMBL" id="AP006861">
    <property type="protein sequence ID" value="BAE81198.1"/>
    <property type="molecule type" value="Genomic_DNA"/>
</dbReference>
<dbReference type="HOGENOM" id="CLU_1014498_0_0_0"/>
<dbReference type="RefSeq" id="WP_011457978.1">
    <property type="nucleotide sequence ID" value="NC_007899.1"/>
</dbReference>
<proteinExistence type="predicted"/>
<evidence type="ECO:0000256" key="1">
    <source>
        <dbReference type="SAM" id="SignalP"/>
    </source>
</evidence>
<dbReference type="Gene3D" id="3.10.490.10">
    <property type="entry name" value="Gamma-glutamyl cyclotransferase-like"/>
    <property type="match status" value="1"/>
</dbReference>
<dbReference type="PROSITE" id="PS51257">
    <property type="entry name" value="PROKAR_LIPOPROTEIN"/>
    <property type="match status" value="1"/>
</dbReference>
<gene>
    <name evidence="2" type="ordered locus">CF0426</name>
</gene>
<organism evidence="2 3">
    <name type="scientific">Chlamydia felis (strain Fe/C-56)</name>
    <name type="common">Chlamydophila felis</name>
    <dbReference type="NCBI Taxonomy" id="264202"/>
    <lineage>
        <taxon>Bacteria</taxon>
        <taxon>Pseudomonadati</taxon>
        <taxon>Chlamydiota</taxon>
        <taxon>Chlamydiia</taxon>
        <taxon>Chlamydiales</taxon>
        <taxon>Chlamydiaceae</taxon>
        <taxon>Chlamydia/Chlamydophila group</taxon>
        <taxon>Chlamydia</taxon>
    </lineage>
</organism>